<dbReference type="Proteomes" id="UP000176192">
    <property type="component" value="Unassembled WGS sequence"/>
</dbReference>
<keyword evidence="1" id="KW-0472">Membrane</keyword>
<reference evidence="2 3" key="1">
    <citation type="journal article" date="2016" name="Nat. Commun.">
        <title>Thousands of microbial genomes shed light on interconnected biogeochemical processes in an aquifer system.</title>
        <authorList>
            <person name="Anantharaman K."/>
            <person name="Brown C.T."/>
            <person name="Hug L.A."/>
            <person name="Sharon I."/>
            <person name="Castelle C.J."/>
            <person name="Probst A.J."/>
            <person name="Thomas B.C."/>
            <person name="Singh A."/>
            <person name="Wilkins M.J."/>
            <person name="Karaoz U."/>
            <person name="Brodie E.L."/>
            <person name="Williams K.H."/>
            <person name="Hubbard S.S."/>
            <person name="Banfield J.F."/>
        </authorList>
    </citation>
    <scope>NUCLEOTIDE SEQUENCE [LARGE SCALE GENOMIC DNA]</scope>
</reference>
<gene>
    <name evidence="2" type="ORF">A3G06_02150</name>
</gene>
<accession>A0A1F6YD99</accession>
<keyword evidence="1" id="KW-0812">Transmembrane</keyword>
<evidence type="ECO:0000256" key="1">
    <source>
        <dbReference type="SAM" id="Phobius"/>
    </source>
</evidence>
<name>A0A1F6YD99_9BACT</name>
<proteinExistence type="predicted"/>
<evidence type="ECO:0008006" key="4">
    <source>
        <dbReference type="Google" id="ProtNLM"/>
    </source>
</evidence>
<dbReference type="STRING" id="1801797.A3G06_02150"/>
<keyword evidence="1" id="KW-1133">Transmembrane helix</keyword>
<evidence type="ECO:0000313" key="3">
    <source>
        <dbReference type="Proteomes" id="UP000176192"/>
    </source>
</evidence>
<feature type="transmembrane region" description="Helical" evidence="1">
    <location>
        <begin position="12"/>
        <end position="33"/>
    </location>
</feature>
<sequence>MIKKIFKNKSAGFVILYAVIISSMVLAIALGVLDIAYKEIKFSTSARDTNDAFFAADTGLECALFNDKSTGDSFVEVGFSGEIVCRGGAITLNGSFPEWDFIISQLGSVGESCARVNVKKDTATYAPDTATTITSSGYNNGGGNPGECDSAPGTVIRELQAFDLRHE</sequence>
<protein>
    <recommendedName>
        <fullName evidence="4">Type 4 fimbrial biogenesis protein PilX N-terminal domain-containing protein</fullName>
    </recommendedName>
</protein>
<evidence type="ECO:0000313" key="2">
    <source>
        <dbReference type="EMBL" id="OGJ04326.1"/>
    </source>
</evidence>
<dbReference type="AlphaFoldDB" id="A0A1F6YD99"/>
<organism evidence="2 3">
    <name type="scientific">Candidatus Nomurabacteria bacterium RIFCSPLOWO2_12_FULL_46_14</name>
    <dbReference type="NCBI Taxonomy" id="1801797"/>
    <lineage>
        <taxon>Bacteria</taxon>
        <taxon>Candidatus Nomuraibacteriota</taxon>
    </lineage>
</organism>
<comment type="caution">
    <text evidence="2">The sequence shown here is derived from an EMBL/GenBank/DDBJ whole genome shotgun (WGS) entry which is preliminary data.</text>
</comment>
<dbReference type="EMBL" id="MFVV01000001">
    <property type="protein sequence ID" value="OGJ04326.1"/>
    <property type="molecule type" value="Genomic_DNA"/>
</dbReference>